<gene>
    <name evidence="3" type="ORF">AL399_02835</name>
</gene>
<comment type="caution">
    <text evidence="3">The sequence shown here is derived from an EMBL/GenBank/DDBJ whole genome shotgun (WGS) entry which is preliminary data.</text>
</comment>
<keyword evidence="1" id="KW-0808">Transferase</keyword>
<dbReference type="STRING" id="1702214.AL399_02835"/>
<dbReference type="EMBL" id="LIIK01000009">
    <property type="protein sequence ID" value="KQM09214.1"/>
    <property type="molecule type" value="Genomic_DNA"/>
</dbReference>
<evidence type="ECO:0000256" key="2">
    <source>
        <dbReference type="ARBA" id="ARBA00022695"/>
    </source>
</evidence>
<evidence type="ECO:0008006" key="5">
    <source>
        <dbReference type="Google" id="ProtNLM"/>
    </source>
</evidence>
<accession>A0A0Q4AYP8</accession>
<dbReference type="Pfam" id="PF01128">
    <property type="entry name" value="IspD"/>
    <property type="match status" value="1"/>
</dbReference>
<dbReference type="InterPro" id="IPR029044">
    <property type="entry name" value="Nucleotide-diphossugar_trans"/>
</dbReference>
<dbReference type="PANTHER" id="PTHR32125:SF4">
    <property type="entry name" value="2-C-METHYL-D-ERYTHRITOL 4-PHOSPHATE CYTIDYLYLTRANSFERASE, CHLOROPLASTIC"/>
    <property type="match status" value="1"/>
</dbReference>
<dbReference type="InterPro" id="IPR050088">
    <property type="entry name" value="IspD/TarI_cytidylyltransf_bact"/>
</dbReference>
<dbReference type="AlphaFoldDB" id="A0A0Q4AYP8"/>
<sequence length="250" mass="27093">MQTSNEKPRLVAVVLAGGAGMRVGGQLPKQFQRLGGRTMLSYSLQLFAQQPEVEAIAIVAPEPFVPALSQEYLGRKTDSDPLGKVAHIIPGGSTRHLSCLNALRALGEYSHNDRVLFHDADRPFLPKPVLQRLVDAVQTADAATLVMPVADSIVAVNSSPASLQYLDRGQLRRVQTPQAFRFGVLRAALKAHEADPDAGEFTDTVSFALQHTPGLRIALVEGDEANFKITTPFDMVVAEAYASLHYPNLD</sequence>
<dbReference type="Proteomes" id="UP000054172">
    <property type="component" value="Unassembled WGS sequence"/>
</dbReference>
<dbReference type="PANTHER" id="PTHR32125">
    <property type="entry name" value="2-C-METHYL-D-ERYTHRITOL 4-PHOSPHATE CYTIDYLYLTRANSFERASE, CHLOROPLASTIC"/>
    <property type="match status" value="1"/>
</dbReference>
<keyword evidence="4" id="KW-1185">Reference proteome</keyword>
<evidence type="ECO:0000313" key="3">
    <source>
        <dbReference type="EMBL" id="KQM09214.1"/>
    </source>
</evidence>
<evidence type="ECO:0000256" key="1">
    <source>
        <dbReference type="ARBA" id="ARBA00022679"/>
    </source>
</evidence>
<protein>
    <recommendedName>
        <fullName evidence="5">2-C-methyl-D-erythritol 4-phosphate cytidylyltransferase</fullName>
    </recommendedName>
</protein>
<evidence type="ECO:0000313" key="4">
    <source>
        <dbReference type="Proteomes" id="UP000054172"/>
    </source>
</evidence>
<organism evidence="3 4">
    <name type="scientific">Candidatus [Bacteroides] periocalifornicus</name>
    <dbReference type="NCBI Taxonomy" id="1702214"/>
    <lineage>
        <taxon>Bacteria</taxon>
        <taxon>Pseudomonadati</taxon>
        <taxon>Bacteroidota</taxon>
    </lineage>
</organism>
<dbReference type="InterPro" id="IPR034683">
    <property type="entry name" value="IspD/TarI"/>
</dbReference>
<reference evidence="3" key="1">
    <citation type="submission" date="2015-08" db="EMBL/GenBank/DDBJ databases">
        <title>Candidatus Bacteriodes Periocalifornicus.</title>
        <authorList>
            <person name="McLean J.S."/>
            <person name="Kelley S."/>
        </authorList>
    </citation>
    <scope>NUCLEOTIDE SEQUENCE [LARGE SCALE GENOMIC DNA]</scope>
    <source>
        <strain evidence="3">12B</strain>
    </source>
</reference>
<keyword evidence="2" id="KW-0548">Nucleotidyltransferase</keyword>
<dbReference type="GO" id="GO:0050518">
    <property type="term" value="F:2-C-methyl-D-erythritol 4-phosphate cytidylyltransferase activity"/>
    <property type="evidence" value="ECO:0007669"/>
    <property type="project" value="TreeGrafter"/>
</dbReference>
<dbReference type="SUPFAM" id="SSF53448">
    <property type="entry name" value="Nucleotide-diphospho-sugar transferases"/>
    <property type="match status" value="1"/>
</dbReference>
<name>A0A0Q4AYP8_9BACT</name>
<dbReference type="CDD" id="cd02516">
    <property type="entry name" value="CDP-ME_synthetase"/>
    <property type="match status" value="1"/>
</dbReference>
<dbReference type="PATRIC" id="fig|1702214.3.peg.923"/>
<dbReference type="Gene3D" id="3.90.550.10">
    <property type="entry name" value="Spore Coat Polysaccharide Biosynthesis Protein SpsA, Chain A"/>
    <property type="match status" value="1"/>
</dbReference>
<proteinExistence type="predicted"/>